<keyword evidence="2" id="KW-0732">Signal</keyword>
<dbReference type="KEGG" id="gur:Gura_1153"/>
<protein>
    <submittedName>
        <fullName evidence="3">Uncharacterized protein</fullName>
    </submittedName>
</protein>
<gene>
    <name evidence="3" type="ordered locus">Gura_1153</name>
</gene>
<dbReference type="Proteomes" id="UP000006695">
    <property type="component" value="Chromosome"/>
</dbReference>
<feature type="compositionally biased region" description="Low complexity" evidence="1">
    <location>
        <begin position="137"/>
        <end position="151"/>
    </location>
</feature>
<dbReference type="RefSeq" id="WP_011938079.1">
    <property type="nucleotide sequence ID" value="NC_009483.1"/>
</dbReference>
<name>A5GAP5_GEOUR</name>
<evidence type="ECO:0000256" key="2">
    <source>
        <dbReference type="SAM" id="SignalP"/>
    </source>
</evidence>
<evidence type="ECO:0000313" key="4">
    <source>
        <dbReference type="Proteomes" id="UP000006695"/>
    </source>
</evidence>
<dbReference type="EMBL" id="CP000698">
    <property type="protein sequence ID" value="ABQ25357.1"/>
    <property type="molecule type" value="Genomic_DNA"/>
</dbReference>
<reference evidence="3 4" key="1">
    <citation type="submission" date="2007-05" db="EMBL/GenBank/DDBJ databases">
        <title>Complete sequence of Geobacter uraniireducens Rf4.</title>
        <authorList>
            <consortium name="US DOE Joint Genome Institute"/>
            <person name="Copeland A."/>
            <person name="Lucas S."/>
            <person name="Lapidus A."/>
            <person name="Barry K."/>
            <person name="Detter J.C."/>
            <person name="Glavina del Rio T."/>
            <person name="Hammon N."/>
            <person name="Israni S."/>
            <person name="Dalin E."/>
            <person name="Tice H."/>
            <person name="Pitluck S."/>
            <person name="Chertkov O."/>
            <person name="Brettin T."/>
            <person name="Bruce D."/>
            <person name="Han C."/>
            <person name="Schmutz J."/>
            <person name="Larimer F."/>
            <person name="Land M."/>
            <person name="Hauser L."/>
            <person name="Kyrpides N."/>
            <person name="Mikhailova N."/>
            <person name="Shelobolina E."/>
            <person name="Aklujkar M."/>
            <person name="Lovley D."/>
            <person name="Richardson P."/>
        </authorList>
    </citation>
    <scope>NUCLEOTIDE SEQUENCE [LARGE SCALE GENOMIC DNA]</scope>
    <source>
        <strain evidence="3 4">Rf4</strain>
    </source>
</reference>
<accession>A5GAP5</accession>
<evidence type="ECO:0000256" key="1">
    <source>
        <dbReference type="SAM" id="MobiDB-lite"/>
    </source>
</evidence>
<organism evidence="3 4">
    <name type="scientific">Geotalea uraniireducens (strain Rf4)</name>
    <name type="common">Geobacter uraniireducens</name>
    <dbReference type="NCBI Taxonomy" id="351605"/>
    <lineage>
        <taxon>Bacteria</taxon>
        <taxon>Pseudomonadati</taxon>
        <taxon>Thermodesulfobacteriota</taxon>
        <taxon>Desulfuromonadia</taxon>
        <taxon>Geobacterales</taxon>
        <taxon>Geobacteraceae</taxon>
        <taxon>Geotalea</taxon>
    </lineage>
</organism>
<dbReference type="STRING" id="351605.Gura_1153"/>
<evidence type="ECO:0000313" key="3">
    <source>
        <dbReference type="EMBL" id="ABQ25357.1"/>
    </source>
</evidence>
<sequence length="343" mass="35387">MKTREKRIIVSLALALALGLGTQAFALDEVEVTGNDLVGAVDGGTSANDDATAVGQNSLNDNTVIGEIEVDKSTETATQNGSENEAEDGSAAANNSSIAVGEIELDKSTNDSNNNNSNQDNSLGKTQVAVEVEDSFNDSSDNSNQDNITDSFNDKAEAEGDGISLVDSEEVIVTKDSFNGNIGEVEGGSVAATNGGTATMTDSYNEDESINATADRGGIAVNSDEEVEIEVAEDSFNNKAEEGSVAIYGDNEDDIEIASHNTINSDNETTTVTVGNVVIEVASSVLAGEVTANTLVATPTLDLITGENEIDGASVNTAGISVISQNSGIQSQVQQAVTVQYNQ</sequence>
<feature type="region of interest" description="Disordered" evidence="1">
    <location>
        <begin position="135"/>
        <end position="162"/>
    </location>
</feature>
<keyword evidence="4" id="KW-1185">Reference proteome</keyword>
<feature type="region of interest" description="Disordered" evidence="1">
    <location>
        <begin position="179"/>
        <end position="198"/>
    </location>
</feature>
<dbReference type="HOGENOM" id="CLU_808357_0_0_7"/>
<feature type="region of interest" description="Disordered" evidence="1">
    <location>
        <begin position="72"/>
        <end position="94"/>
    </location>
</feature>
<proteinExistence type="predicted"/>
<feature type="signal peptide" evidence="2">
    <location>
        <begin position="1"/>
        <end position="26"/>
    </location>
</feature>
<feature type="chain" id="PRO_5002683347" evidence="2">
    <location>
        <begin position="27"/>
        <end position="343"/>
    </location>
</feature>
<dbReference type="AlphaFoldDB" id="A5GAP5"/>